<accession>A0AAE1CPY1</accession>
<reference evidence="1" key="1">
    <citation type="journal article" date="2023" name="G3 (Bethesda)">
        <title>A reference genome for the long-term kleptoplast-retaining sea slug Elysia crispata morphotype clarki.</title>
        <authorList>
            <person name="Eastman K.E."/>
            <person name="Pendleton A.L."/>
            <person name="Shaikh M.A."/>
            <person name="Suttiyut T."/>
            <person name="Ogas R."/>
            <person name="Tomko P."/>
            <person name="Gavelis G."/>
            <person name="Widhalm J.R."/>
            <person name="Wisecaver J.H."/>
        </authorList>
    </citation>
    <scope>NUCLEOTIDE SEQUENCE</scope>
    <source>
        <strain evidence="1">ECLA1</strain>
    </source>
</reference>
<proteinExistence type="predicted"/>
<name>A0AAE1CPY1_9GAST</name>
<evidence type="ECO:0000313" key="2">
    <source>
        <dbReference type="Proteomes" id="UP001283361"/>
    </source>
</evidence>
<comment type="caution">
    <text evidence="1">The sequence shown here is derived from an EMBL/GenBank/DDBJ whole genome shotgun (WGS) entry which is preliminary data.</text>
</comment>
<evidence type="ECO:0000313" key="1">
    <source>
        <dbReference type="EMBL" id="KAK3726193.1"/>
    </source>
</evidence>
<dbReference type="EMBL" id="JAWDGP010007320">
    <property type="protein sequence ID" value="KAK3726193.1"/>
    <property type="molecule type" value="Genomic_DNA"/>
</dbReference>
<dbReference type="AlphaFoldDB" id="A0AAE1CPY1"/>
<protein>
    <submittedName>
        <fullName evidence="1">Uncharacterized protein</fullName>
    </submittedName>
</protein>
<sequence length="68" mass="7759">MPGAKQQDCDCVISTTQEFIDLSTVCPTPSSRVKLVERRRESADNRQFSLFLSKNELSLDLLREVLKD</sequence>
<gene>
    <name evidence="1" type="ORF">RRG08_016001</name>
</gene>
<keyword evidence="2" id="KW-1185">Reference proteome</keyword>
<organism evidence="1 2">
    <name type="scientific">Elysia crispata</name>
    <name type="common">lettuce slug</name>
    <dbReference type="NCBI Taxonomy" id="231223"/>
    <lineage>
        <taxon>Eukaryota</taxon>
        <taxon>Metazoa</taxon>
        <taxon>Spiralia</taxon>
        <taxon>Lophotrochozoa</taxon>
        <taxon>Mollusca</taxon>
        <taxon>Gastropoda</taxon>
        <taxon>Heterobranchia</taxon>
        <taxon>Euthyneura</taxon>
        <taxon>Panpulmonata</taxon>
        <taxon>Sacoglossa</taxon>
        <taxon>Placobranchoidea</taxon>
        <taxon>Plakobranchidae</taxon>
        <taxon>Elysia</taxon>
    </lineage>
</organism>
<dbReference type="Proteomes" id="UP001283361">
    <property type="component" value="Unassembled WGS sequence"/>
</dbReference>